<gene>
    <name evidence="4" type="primary">mas2</name>
</gene>
<comment type="pathway">
    <text evidence="1">Metabolic intermediate biosynthesis; chorismate biosynthesis; chorismate from D-erythrose 4-phosphate and phosphoenolpyruvate: step 4/7.</text>
</comment>
<dbReference type="GO" id="GO:0005829">
    <property type="term" value="C:cytosol"/>
    <property type="evidence" value="ECO:0007669"/>
    <property type="project" value="TreeGrafter"/>
</dbReference>
<evidence type="ECO:0000256" key="1">
    <source>
        <dbReference type="ARBA" id="ARBA00004871"/>
    </source>
</evidence>
<dbReference type="GO" id="GO:0009423">
    <property type="term" value="P:chorismate biosynthetic process"/>
    <property type="evidence" value="ECO:0007669"/>
    <property type="project" value="TreeGrafter"/>
</dbReference>
<organism evidence="4">
    <name type="scientific">Micromonospora sp. HK160111</name>
    <dbReference type="NCBI Taxonomy" id="1245497"/>
    <lineage>
        <taxon>Bacteria</taxon>
        <taxon>Bacillati</taxon>
        <taxon>Actinomycetota</taxon>
        <taxon>Actinomycetes</taxon>
        <taxon>Micromonosporales</taxon>
        <taxon>Micromonosporaceae</taxon>
        <taxon>Micromonospora</taxon>
    </lineage>
</organism>
<sequence length="278" mass="28834">MSTPGRRAPAITGATRLYAVLGDPVTQVKAPGMLNAMFDAHGHPGVLVPVHVDAAGLPAVMAGLRAIRNLDGILVTVPHKADVLRFADHLSATVEVSGTANALRREPDGTWSADNFDGSGFVAGLRAAGHRISGRTVSIVGAGGAGSAIAVAVLDAGAARVWVSDVDPVRLDRLLRRLDGGWPGRTAGSPAPRLADADVAVNATPLGMRATDPLPLDPSALRAGTVVVDIVMQPPETALLRAARTRGHPVQPGLPMLRHQLDSYRRFFRIGAGPAAEM</sequence>
<dbReference type="InterPro" id="IPR036291">
    <property type="entry name" value="NAD(P)-bd_dom_sf"/>
</dbReference>
<feature type="domain" description="Shikimate dehydrogenase substrate binding N-terminal" evidence="3">
    <location>
        <begin position="20"/>
        <end position="102"/>
    </location>
</feature>
<evidence type="ECO:0000256" key="2">
    <source>
        <dbReference type="ARBA" id="ARBA00023141"/>
    </source>
</evidence>
<keyword evidence="2" id="KW-0028">Amino-acid biosynthesis</keyword>
<dbReference type="GO" id="GO:0019632">
    <property type="term" value="P:shikimate metabolic process"/>
    <property type="evidence" value="ECO:0007669"/>
    <property type="project" value="TreeGrafter"/>
</dbReference>
<dbReference type="PANTHER" id="PTHR21089">
    <property type="entry name" value="SHIKIMATE DEHYDROGENASE"/>
    <property type="match status" value="1"/>
</dbReference>
<dbReference type="SUPFAM" id="SSF53223">
    <property type="entry name" value="Aminoacid dehydrogenase-like, N-terminal domain"/>
    <property type="match status" value="1"/>
</dbReference>
<accession>A0A2H4RBX4</accession>
<dbReference type="AlphaFoldDB" id="A0A2H4RBX4"/>
<reference evidence="4" key="1">
    <citation type="submission" date="2017-09" db="EMBL/GenBank/DDBJ databases">
        <title>Overexpression of SARP Promote the Production of Pentaketide-type Ansamycins in Micromonospora sp. HK160111.</title>
        <authorList>
            <person name="Li W."/>
            <person name="Wang H."/>
        </authorList>
    </citation>
    <scope>NUCLEOTIDE SEQUENCE</scope>
    <source>
        <strain evidence="4">HK160111</strain>
    </source>
</reference>
<dbReference type="EMBL" id="MG018799">
    <property type="protein sequence ID" value="ATY46583.1"/>
    <property type="molecule type" value="Genomic_DNA"/>
</dbReference>
<protein>
    <submittedName>
        <fullName evidence="4">Shikimate dehydrogenase</fullName>
    </submittedName>
</protein>
<dbReference type="InterPro" id="IPR013708">
    <property type="entry name" value="Shikimate_DH-bd_N"/>
</dbReference>
<dbReference type="SUPFAM" id="SSF51735">
    <property type="entry name" value="NAD(P)-binding Rossmann-fold domains"/>
    <property type="match status" value="1"/>
</dbReference>
<dbReference type="GO" id="GO:0009073">
    <property type="term" value="P:aromatic amino acid family biosynthetic process"/>
    <property type="evidence" value="ECO:0007669"/>
    <property type="project" value="UniProtKB-KW"/>
</dbReference>
<keyword evidence="2" id="KW-0057">Aromatic amino acid biosynthesis</keyword>
<proteinExistence type="predicted"/>
<dbReference type="GO" id="GO:0050661">
    <property type="term" value="F:NADP binding"/>
    <property type="evidence" value="ECO:0007669"/>
    <property type="project" value="TreeGrafter"/>
</dbReference>
<evidence type="ECO:0000313" key="4">
    <source>
        <dbReference type="EMBL" id="ATY46583.1"/>
    </source>
</evidence>
<dbReference type="Pfam" id="PF08501">
    <property type="entry name" value="Shikimate_dh_N"/>
    <property type="match status" value="1"/>
</dbReference>
<name>A0A2H4RBX4_9ACTN</name>
<dbReference type="Gene3D" id="3.40.50.10860">
    <property type="entry name" value="Leucine Dehydrogenase, chain A, domain 1"/>
    <property type="match status" value="1"/>
</dbReference>
<dbReference type="InterPro" id="IPR046346">
    <property type="entry name" value="Aminoacid_DH-like_N_sf"/>
</dbReference>
<dbReference type="GO" id="GO:0004764">
    <property type="term" value="F:shikimate 3-dehydrogenase (NADP+) activity"/>
    <property type="evidence" value="ECO:0007669"/>
    <property type="project" value="InterPro"/>
</dbReference>
<dbReference type="InterPro" id="IPR022893">
    <property type="entry name" value="Shikimate_DH_fam"/>
</dbReference>
<dbReference type="Gene3D" id="3.40.50.720">
    <property type="entry name" value="NAD(P)-binding Rossmann-like Domain"/>
    <property type="match status" value="1"/>
</dbReference>
<evidence type="ECO:0000259" key="3">
    <source>
        <dbReference type="Pfam" id="PF08501"/>
    </source>
</evidence>
<dbReference type="PANTHER" id="PTHR21089:SF1">
    <property type="entry name" value="BIFUNCTIONAL 3-DEHYDROQUINATE DEHYDRATASE_SHIKIMATE DEHYDROGENASE, CHLOROPLASTIC"/>
    <property type="match status" value="1"/>
</dbReference>